<evidence type="ECO:0000313" key="2">
    <source>
        <dbReference type="Proteomes" id="UP000483820"/>
    </source>
</evidence>
<sequence length="182" mass="20873">MKFKRSSDDCKCQDIFDHLVKMASKDDVLYTEEGGCVNNITCRVHFETILAFKLADSEILFPEDNNSDWANLHAGEEEGSPVDIFSLFGMICENNEWYITKYPFGIEYFSKDCKCYRFIGVGGEYDGKKSKLDEFDCVRLMREIHEIQMNSQNSVEIASGDRMVRNSQIVEEICPANAIDLD</sequence>
<dbReference type="CTD" id="9826423"/>
<dbReference type="AlphaFoldDB" id="A0A6A5HP34"/>
<protein>
    <submittedName>
        <fullName evidence="1">Uncharacterized protein</fullName>
    </submittedName>
</protein>
<organism evidence="1 2">
    <name type="scientific">Caenorhabditis remanei</name>
    <name type="common">Caenorhabditis vulgaris</name>
    <dbReference type="NCBI Taxonomy" id="31234"/>
    <lineage>
        <taxon>Eukaryota</taxon>
        <taxon>Metazoa</taxon>
        <taxon>Ecdysozoa</taxon>
        <taxon>Nematoda</taxon>
        <taxon>Chromadorea</taxon>
        <taxon>Rhabditida</taxon>
        <taxon>Rhabditina</taxon>
        <taxon>Rhabditomorpha</taxon>
        <taxon>Rhabditoidea</taxon>
        <taxon>Rhabditidae</taxon>
        <taxon>Peloderinae</taxon>
        <taxon>Caenorhabditis</taxon>
    </lineage>
</organism>
<dbReference type="GeneID" id="9826423"/>
<reference evidence="1 2" key="1">
    <citation type="submission" date="2019-12" db="EMBL/GenBank/DDBJ databases">
        <title>Chromosome-level assembly of the Caenorhabditis remanei genome.</title>
        <authorList>
            <person name="Teterina A.A."/>
            <person name="Willis J.H."/>
            <person name="Phillips P.C."/>
        </authorList>
    </citation>
    <scope>NUCLEOTIDE SEQUENCE [LARGE SCALE GENOMIC DNA]</scope>
    <source>
        <strain evidence="1 2">PX506</strain>
        <tissue evidence="1">Whole organism</tissue>
    </source>
</reference>
<dbReference type="EMBL" id="WUAV01000002">
    <property type="protein sequence ID" value="KAF1767562.1"/>
    <property type="molecule type" value="Genomic_DNA"/>
</dbReference>
<dbReference type="Pfam" id="PF02343">
    <property type="entry name" value="TRA-1_regulated"/>
    <property type="match status" value="1"/>
</dbReference>
<dbReference type="Proteomes" id="UP000483820">
    <property type="component" value="Chromosome II"/>
</dbReference>
<proteinExistence type="predicted"/>
<name>A0A6A5HP34_CAERE</name>
<dbReference type="KEGG" id="crq:GCK72_007521"/>
<dbReference type="RefSeq" id="XP_003100056.2">
    <property type="nucleotide sequence ID" value="XM_003100008.2"/>
</dbReference>
<evidence type="ECO:0000313" key="1">
    <source>
        <dbReference type="EMBL" id="KAF1767562.1"/>
    </source>
</evidence>
<comment type="caution">
    <text evidence="1">The sequence shown here is derived from an EMBL/GenBank/DDBJ whole genome shotgun (WGS) entry which is preliminary data.</text>
</comment>
<dbReference type="InterPro" id="IPR003326">
    <property type="entry name" value="TRA-1_regulated"/>
</dbReference>
<accession>A0A6A5HP34</accession>
<gene>
    <name evidence="1" type="ORF">GCK72_007521</name>
</gene>